<dbReference type="Proteomes" id="UP000593991">
    <property type="component" value="Segment"/>
</dbReference>
<dbReference type="EMBL" id="MT939242">
    <property type="protein sequence ID" value="QOI68851.1"/>
    <property type="molecule type" value="Genomic_DNA"/>
</dbReference>
<evidence type="ECO:0000313" key="1">
    <source>
        <dbReference type="EMBL" id="QOI68851.1"/>
    </source>
</evidence>
<evidence type="ECO:0000313" key="2">
    <source>
        <dbReference type="Proteomes" id="UP000593991"/>
    </source>
</evidence>
<name>A0A7L8ZJF2_9CAUD</name>
<protein>
    <submittedName>
        <fullName evidence="1">Uncharacterized protein</fullName>
    </submittedName>
</protein>
<organism evidence="1 2">
    <name type="scientific">Enterococcus phage 9184</name>
    <dbReference type="NCBI Taxonomy" id="2763103"/>
    <lineage>
        <taxon>Viruses</taxon>
        <taxon>Duplodnaviria</taxon>
        <taxon>Heunggongvirae</taxon>
        <taxon>Uroviricota</taxon>
        <taxon>Caudoviricetes</taxon>
        <taxon>Thiercelinvirus</taxon>
        <taxon>Thiercelinvirus v9184</taxon>
    </lineage>
</organism>
<keyword evidence="2" id="KW-1185">Reference proteome</keyword>
<gene>
    <name evidence="1" type="ORF">phi9184_ORF032</name>
</gene>
<proteinExistence type="predicted"/>
<sequence length="73" mass="8605">MKKYTVKELAHLFSDNGRIEVVFEDEPDIFPYYENIYTIEELIDSFGERIITWISLYADDGDQHLMIELEGGK</sequence>
<accession>A0A7L8ZJF2</accession>
<reference evidence="1 2" key="1">
    <citation type="submission" date="2020-08" db="EMBL/GenBank/DDBJ databases">
        <authorList>
            <person name="Canfield G.S."/>
            <person name="Duerkop B.A."/>
        </authorList>
    </citation>
    <scope>NUCLEOTIDE SEQUENCE [LARGE SCALE GENOMIC DNA]</scope>
</reference>